<evidence type="ECO:0000256" key="7">
    <source>
        <dbReference type="ARBA" id="ARBA00022737"/>
    </source>
</evidence>
<evidence type="ECO:0000256" key="10">
    <source>
        <dbReference type="ARBA" id="ARBA00041392"/>
    </source>
</evidence>
<dbReference type="eggNOG" id="KOG0530">
    <property type="taxonomic scope" value="Eukaryota"/>
</dbReference>
<dbReference type="Gene3D" id="1.25.40.120">
    <property type="entry name" value="Protein prenylyltransferase"/>
    <property type="match status" value="1"/>
</dbReference>
<dbReference type="GO" id="GO:0005965">
    <property type="term" value="C:protein farnesyltransferase complex"/>
    <property type="evidence" value="ECO:0000318"/>
    <property type="project" value="GO_Central"/>
</dbReference>
<dbReference type="PROSITE" id="PS51147">
    <property type="entry name" value="PFTA"/>
    <property type="match status" value="3"/>
</dbReference>
<dbReference type="VEuPathDB" id="FungiDB:UMAG_11672"/>
<dbReference type="GO" id="GO:0007323">
    <property type="term" value="P:peptide pheromone maturation"/>
    <property type="evidence" value="ECO:0000318"/>
    <property type="project" value="GO_Central"/>
</dbReference>
<keyword evidence="6" id="KW-0808">Transferase</keyword>
<dbReference type="GO" id="GO:0004660">
    <property type="term" value="F:protein farnesyltransferase activity"/>
    <property type="evidence" value="ECO:0007669"/>
    <property type="project" value="UniProtKB-EC"/>
</dbReference>
<dbReference type="STRING" id="237631.A0A0D1CV64"/>
<evidence type="ECO:0000313" key="14">
    <source>
        <dbReference type="EMBL" id="KIS70318.1"/>
    </source>
</evidence>
<dbReference type="GO" id="GO:0005737">
    <property type="term" value="C:cytoplasm"/>
    <property type="evidence" value="ECO:0000318"/>
    <property type="project" value="GO_Central"/>
</dbReference>
<dbReference type="EC" id="2.5.1.59" evidence="3"/>
<reference evidence="14 15" key="1">
    <citation type="journal article" date="2006" name="Nature">
        <title>Insights from the genome of the biotrophic fungal plant pathogen Ustilago maydis.</title>
        <authorList>
            <person name="Kamper J."/>
            <person name="Kahmann R."/>
            <person name="Bolker M."/>
            <person name="Ma L.J."/>
            <person name="Brefort T."/>
            <person name="Saville B.J."/>
            <person name="Banuett F."/>
            <person name="Kronstad J.W."/>
            <person name="Gold S.E."/>
            <person name="Muller O."/>
            <person name="Perlin M.H."/>
            <person name="Wosten H.A."/>
            <person name="de Vries R."/>
            <person name="Ruiz-Herrera J."/>
            <person name="Reynaga-Pena C.G."/>
            <person name="Snetselaar K."/>
            <person name="McCann M."/>
            <person name="Perez-Martin J."/>
            <person name="Feldbrugge M."/>
            <person name="Basse C.W."/>
            <person name="Steinberg G."/>
            <person name="Ibeas J.I."/>
            <person name="Holloman W."/>
            <person name="Guzman P."/>
            <person name="Farman M."/>
            <person name="Stajich J.E."/>
            <person name="Sentandreu R."/>
            <person name="Gonzalez-Prieto J.M."/>
            <person name="Kennell J.C."/>
            <person name="Molina L."/>
            <person name="Schirawski J."/>
            <person name="Mendoza-Mendoza A."/>
            <person name="Greilinger D."/>
            <person name="Munch K."/>
            <person name="Rossel N."/>
            <person name="Scherer M."/>
            <person name="Vranes M."/>
            <person name="Ladendorf O."/>
            <person name="Vincon V."/>
            <person name="Fuchs U."/>
            <person name="Sandrock B."/>
            <person name="Meng S."/>
            <person name="Ho E.C."/>
            <person name="Cahill M.J."/>
            <person name="Boyce K.J."/>
            <person name="Klose J."/>
            <person name="Klosterman S.J."/>
            <person name="Deelstra H.J."/>
            <person name="Ortiz-Castellanos L."/>
            <person name="Li W."/>
            <person name="Sanchez-Alonso P."/>
            <person name="Schreier P.H."/>
            <person name="Hauser-Hahn I."/>
            <person name="Vaupel M."/>
            <person name="Koopmann E."/>
            <person name="Friedrich G."/>
            <person name="Voss H."/>
            <person name="Schluter T."/>
            <person name="Margolis J."/>
            <person name="Platt D."/>
            <person name="Swimmer C."/>
            <person name="Gnirke A."/>
            <person name="Chen F."/>
            <person name="Vysotskaia V."/>
            <person name="Mannhaupt G."/>
            <person name="Guldener U."/>
            <person name="Munsterkotter M."/>
            <person name="Haase D."/>
            <person name="Oesterheld M."/>
            <person name="Mewes H.W."/>
            <person name="Mauceli E.W."/>
            <person name="DeCaprio D."/>
            <person name="Wade C.M."/>
            <person name="Butler J."/>
            <person name="Young S."/>
            <person name="Jaffe D.B."/>
            <person name="Calvo S."/>
            <person name="Nusbaum C."/>
            <person name="Galagan J."/>
            <person name="Birren B.W."/>
        </authorList>
    </citation>
    <scope>NUCLEOTIDE SEQUENCE [LARGE SCALE GENOMIC DNA]</scope>
    <source>
        <strain evidence="15">DSM 14603 / FGSC 9021 / UM521</strain>
    </source>
</reference>
<keyword evidence="8" id="KW-0460">Magnesium</keyword>
<evidence type="ECO:0000256" key="8">
    <source>
        <dbReference type="ARBA" id="ARBA00022842"/>
    </source>
</evidence>
<protein>
    <recommendedName>
        <fullName evidence="9">Protein farnesyltransferase/geranylgeranyltransferase type-1 subunit alpha</fullName>
        <ecNumber evidence="4">2.5.1.58</ecNumber>
        <ecNumber evidence="3">2.5.1.59</ecNumber>
    </recommendedName>
    <alternativeName>
        <fullName evidence="12">CAAX farnesyltransferase subunit alpha</fullName>
    </alternativeName>
    <alternativeName>
        <fullName evidence="11">FTase-alpha</fullName>
    </alternativeName>
    <alternativeName>
        <fullName evidence="10">Ras proteins prenyltransferase subunit alpha</fullName>
    </alternativeName>
    <alternativeName>
        <fullName evidence="13">Type I protein geranyl-geranyltransferase subunit alpha</fullName>
    </alternativeName>
</protein>
<keyword evidence="7" id="KW-0677">Repeat</keyword>
<evidence type="ECO:0000256" key="4">
    <source>
        <dbReference type="ARBA" id="ARBA00012702"/>
    </source>
</evidence>
<evidence type="ECO:0000256" key="11">
    <source>
        <dbReference type="ARBA" id="ARBA00042436"/>
    </source>
</evidence>
<evidence type="ECO:0000256" key="12">
    <source>
        <dbReference type="ARBA" id="ARBA00043086"/>
    </source>
</evidence>
<dbReference type="KEGG" id="uma:UMAG_11672"/>
<evidence type="ECO:0000256" key="13">
    <source>
        <dbReference type="ARBA" id="ARBA00043219"/>
    </source>
</evidence>
<keyword evidence="5" id="KW-0637">Prenyltransferase</keyword>
<evidence type="ECO:0000256" key="3">
    <source>
        <dbReference type="ARBA" id="ARBA00012700"/>
    </source>
</evidence>
<dbReference type="InterPro" id="IPR002088">
    <property type="entry name" value="Prenyl_trans_a"/>
</dbReference>
<comment type="similarity">
    <text evidence="2">Belongs to the protein prenyltransferase subunit alpha family.</text>
</comment>
<dbReference type="EMBL" id="CM003142">
    <property type="protein sequence ID" value="KIS70318.1"/>
    <property type="molecule type" value="Genomic_DNA"/>
</dbReference>
<organism evidence="14 15">
    <name type="scientific">Mycosarcoma maydis</name>
    <name type="common">Corn smut fungus</name>
    <name type="synonym">Ustilago maydis</name>
    <dbReference type="NCBI Taxonomy" id="5270"/>
    <lineage>
        <taxon>Eukaryota</taxon>
        <taxon>Fungi</taxon>
        <taxon>Dikarya</taxon>
        <taxon>Basidiomycota</taxon>
        <taxon>Ustilaginomycotina</taxon>
        <taxon>Ustilaginomycetes</taxon>
        <taxon>Ustilaginales</taxon>
        <taxon>Ustilaginaceae</taxon>
        <taxon>Mycosarcoma</taxon>
    </lineage>
</organism>
<accession>A0A0D1CV64</accession>
<name>A0A0D1CV64_MYCMD</name>
<gene>
    <name evidence="14" type="ORF">UMAG_11672</name>
</gene>
<dbReference type="PANTHER" id="PTHR11129">
    <property type="entry name" value="PROTEIN FARNESYLTRANSFERASE ALPHA SUBUNIT/RAB GERANYLGERANYL TRANSFERASE ALPHA SUBUNIT"/>
    <property type="match status" value="1"/>
</dbReference>
<dbReference type="Proteomes" id="UP000000561">
    <property type="component" value="Chromosome 3"/>
</dbReference>
<dbReference type="AlphaFoldDB" id="A0A0D1CV64"/>
<dbReference type="SUPFAM" id="SSF48439">
    <property type="entry name" value="Protein prenylyltransferase"/>
    <property type="match status" value="1"/>
</dbReference>
<evidence type="ECO:0000256" key="1">
    <source>
        <dbReference type="ARBA" id="ARBA00001946"/>
    </source>
</evidence>
<evidence type="ECO:0000256" key="5">
    <source>
        <dbReference type="ARBA" id="ARBA00022602"/>
    </source>
</evidence>
<dbReference type="EC" id="2.5.1.58" evidence="4"/>
<evidence type="ECO:0000256" key="6">
    <source>
        <dbReference type="ARBA" id="ARBA00022679"/>
    </source>
</evidence>
<sequence length="396" mass="45250">MTATATRTILDDLCSSYLPFDAASPVWSDVTPTPQLESSSPMCPILYAPDYSSAMSLYRTLTSSNHESTLASPLAGLELSARALALTTHLIKLNASHFSVWQYRAQILLHSSQFEAQRSDILRAELAWLDDLAHSNMKSYQVWQHRRLVVAALGDPDGELRFVQENLQRDAKNYHTWGYRQWILAHFGGLTLASSSNVASKGAGEFKQLWDREAQYVDELLREDVRNNSAWNHRWFVHFSRYGLTGNRSMTSIDHLDIESIEKTIKFEKAYVRTWLCSVPNNASAWSYLRALHTAFPQALRSSMCHSLGWVKTLVSSEQEAKRDASVDAMGRACVGALEWWFDCLVEQTEHADQTQNERLLQQAELLVQRLCVADSVRTRFWAYRLKSLRRTLQQR</sequence>
<dbReference type="InParanoid" id="A0A0D1CV64"/>
<dbReference type="PANTHER" id="PTHR11129:SF1">
    <property type="entry name" value="PROTEIN FARNESYLTRANSFERASE_GERANYLGERANYLTRANSFERASE TYPE-1 SUBUNIT ALPHA"/>
    <property type="match status" value="1"/>
</dbReference>
<proteinExistence type="inferred from homology"/>
<dbReference type="GO" id="GO:0005953">
    <property type="term" value="C:CAAX-protein geranylgeranyltransferase complex"/>
    <property type="evidence" value="ECO:0000318"/>
    <property type="project" value="GO_Central"/>
</dbReference>
<comment type="cofactor">
    <cofactor evidence="1">
        <name>Mg(2+)</name>
        <dbReference type="ChEBI" id="CHEBI:18420"/>
    </cofactor>
</comment>
<dbReference type="GeneID" id="23567528"/>
<dbReference type="OrthoDB" id="10255768at2759"/>
<evidence type="ECO:0000256" key="2">
    <source>
        <dbReference type="ARBA" id="ARBA00006734"/>
    </source>
</evidence>
<dbReference type="Pfam" id="PF01239">
    <property type="entry name" value="PPTA"/>
    <property type="match status" value="5"/>
</dbReference>
<dbReference type="GO" id="GO:0004662">
    <property type="term" value="F:CAAX-protein geranylgeranyltransferase activity"/>
    <property type="evidence" value="ECO:0007669"/>
    <property type="project" value="UniProtKB-EC"/>
</dbReference>
<dbReference type="RefSeq" id="XP_011388068.1">
    <property type="nucleotide sequence ID" value="XM_011389766.1"/>
</dbReference>
<evidence type="ECO:0000313" key="15">
    <source>
        <dbReference type="Proteomes" id="UP000000561"/>
    </source>
</evidence>
<keyword evidence="15" id="KW-1185">Reference proteome</keyword>
<evidence type="ECO:0000256" key="9">
    <source>
        <dbReference type="ARBA" id="ARBA00040965"/>
    </source>
</evidence>